<keyword evidence="1" id="KW-0902">Two-component regulatory system</keyword>
<feature type="domain" description="HPt" evidence="2">
    <location>
        <begin position="66"/>
        <end position="147"/>
    </location>
</feature>
<gene>
    <name evidence="3" type="ORF">IHQ68_02740</name>
</gene>
<evidence type="ECO:0000313" key="4">
    <source>
        <dbReference type="Proteomes" id="UP001181622"/>
    </source>
</evidence>
<evidence type="ECO:0000313" key="3">
    <source>
        <dbReference type="EMBL" id="MDR4305540.1"/>
    </source>
</evidence>
<dbReference type="EMBL" id="JADBEO010000004">
    <property type="protein sequence ID" value="MDR4305540.1"/>
    <property type="molecule type" value="Genomic_DNA"/>
</dbReference>
<dbReference type="InterPro" id="IPR036641">
    <property type="entry name" value="HPT_dom_sf"/>
</dbReference>
<reference evidence="3" key="1">
    <citation type="submission" date="2020-10" db="EMBL/GenBank/DDBJ databases">
        <authorList>
            <person name="Abbas A."/>
            <person name="Razzaq R."/>
            <person name="Waqas M."/>
            <person name="Abbas N."/>
            <person name="Nielsen T.K."/>
            <person name="Hansen L.H."/>
            <person name="Hussain S."/>
            <person name="Shahid M."/>
        </authorList>
    </citation>
    <scope>NUCLEOTIDE SEQUENCE</scope>
    <source>
        <strain evidence="3">S14</strain>
    </source>
</reference>
<evidence type="ECO:0000259" key="2">
    <source>
        <dbReference type="Pfam" id="PF01627"/>
    </source>
</evidence>
<evidence type="ECO:0000256" key="1">
    <source>
        <dbReference type="ARBA" id="ARBA00023012"/>
    </source>
</evidence>
<dbReference type="Gene3D" id="1.20.120.160">
    <property type="entry name" value="HPT domain"/>
    <property type="match status" value="1"/>
</dbReference>
<dbReference type="Pfam" id="PF01627">
    <property type="entry name" value="Hpt"/>
    <property type="match status" value="1"/>
</dbReference>
<sequence length="175" mass="19405">MPPFATDADREAVHRREFADHTILMPPNRLKQRAARYVDLNGHEDADPVRRAENALKLLSNEFDNWMEMEIGALEAARATAVGANDIAELSTLYRVSHDIRGQAATLGFPLAGQLADGLCKLIERADKAVPSAKLIDLHVDAIRAMVRENVRDRENPIGAALVHRLKELRGEEPA</sequence>
<name>A0ABU1DC95_9HYPH</name>
<accession>A0ABU1DC95</accession>
<organism evidence="3 4">
    <name type="scientific">Chelatococcus sambhunathii</name>
    <dbReference type="NCBI Taxonomy" id="363953"/>
    <lineage>
        <taxon>Bacteria</taxon>
        <taxon>Pseudomonadati</taxon>
        <taxon>Pseudomonadota</taxon>
        <taxon>Alphaproteobacteria</taxon>
        <taxon>Hyphomicrobiales</taxon>
        <taxon>Chelatococcaceae</taxon>
        <taxon>Chelatococcus</taxon>
    </lineage>
</organism>
<protein>
    <submittedName>
        <fullName evidence="3">Hpt domain-containing protein</fullName>
    </submittedName>
</protein>
<dbReference type="InterPro" id="IPR008207">
    <property type="entry name" value="Sig_transdc_His_kin_Hpt_dom"/>
</dbReference>
<dbReference type="RefSeq" id="WP_309388634.1">
    <property type="nucleotide sequence ID" value="NZ_JADBEO010000004.1"/>
</dbReference>
<dbReference type="SUPFAM" id="SSF47226">
    <property type="entry name" value="Histidine-containing phosphotransfer domain, HPT domain"/>
    <property type="match status" value="1"/>
</dbReference>
<comment type="caution">
    <text evidence="3">The sequence shown here is derived from an EMBL/GenBank/DDBJ whole genome shotgun (WGS) entry which is preliminary data.</text>
</comment>
<proteinExistence type="predicted"/>
<dbReference type="Proteomes" id="UP001181622">
    <property type="component" value="Unassembled WGS sequence"/>
</dbReference>
<keyword evidence="4" id="KW-1185">Reference proteome</keyword>